<feature type="region of interest" description="Disordered" evidence="1">
    <location>
        <begin position="1"/>
        <end position="32"/>
    </location>
</feature>
<protein>
    <submittedName>
        <fullName evidence="2">Uncharacterized protein</fullName>
    </submittedName>
</protein>
<name>A0A0C1QQ55_9RICK</name>
<evidence type="ECO:0000313" key="2">
    <source>
        <dbReference type="EMBL" id="KIE06013.1"/>
    </source>
</evidence>
<dbReference type="Proteomes" id="UP000031258">
    <property type="component" value="Unassembled WGS sequence"/>
</dbReference>
<dbReference type="STRING" id="86105.NF27_CG01930"/>
<dbReference type="AlphaFoldDB" id="A0A0C1QQ55"/>
<gene>
    <name evidence="2" type="ORF">NF27_CG01930</name>
</gene>
<sequence>MDESADNLENKHPIQDLLDGSYYDSRQYHTEL</sequence>
<proteinExistence type="predicted"/>
<comment type="caution">
    <text evidence="2">The sequence shown here is derived from an EMBL/GenBank/DDBJ whole genome shotgun (WGS) entry which is preliminary data.</text>
</comment>
<evidence type="ECO:0000256" key="1">
    <source>
        <dbReference type="SAM" id="MobiDB-lite"/>
    </source>
</evidence>
<evidence type="ECO:0000313" key="3">
    <source>
        <dbReference type="Proteomes" id="UP000031258"/>
    </source>
</evidence>
<accession>A0A0C1QQ55</accession>
<keyword evidence="3" id="KW-1185">Reference proteome</keyword>
<dbReference type="EMBL" id="JSWE01000058">
    <property type="protein sequence ID" value="KIE06013.1"/>
    <property type="molecule type" value="Genomic_DNA"/>
</dbReference>
<reference evidence="2 3" key="1">
    <citation type="submission" date="2014-11" db="EMBL/GenBank/DDBJ databases">
        <title>A Rickettsiales Symbiont of Amoebae With Ancient Features.</title>
        <authorList>
            <person name="Schulz F."/>
            <person name="Martijn J."/>
            <person name="Wascher F."/>
            <person name="Kostanjsek R."/>
            <person name="Ettema T.J."/>
            <person name="Horn M."/>
        </authorList>
    </citation>
    <scope>NUCLEOTIDE SEQUENCE [LARGE SCALE GENOMIC DNA]</scope>
    <source>
        <strain evidence="2 3">UWC36</strain>
    </source>
</reference>
<organism evidence="2 3">
    <name type="scientific">Candidatus Jidaibacter acanthamoebae</name>
    <dbReference type="NCBI Taxonomy" id="86105"/>
    <lineage>
        <taxon>Bacteria</taxon>
        <taxon>Pseudomonadati</taxon>
        <taxon>Pseudomonadota</taxon>
        <taxon>Alphaproteobacteria</taxon>
        <taxon>Rickettsiales</taxon>
        <taxon>Candidatus Midichloriaceae</taxon>
        <taxon>Candidatus Jidaibacter</taxon>
    </lineage>
</organism>